<dbReference type="Gene3D" id="3.40.30.10">
    <property type="entry name" value="Glutaredoxin"/>
    <property type="match status" value="1"/>
</dbReference>
<evidence type="ECO:0000256" key="3">
    <source>
        <dbReference type="ARBA" id="ARBA00013016"/>
    </source>
</evidence>
<organism evidence="9 10">
    <name type="scientific">Coccomyxa subellipsoidea</name>
    <dbReference type="NCBI Taxonomy" id="248742"/>
    <lineage>
        <taxon>Eukaryota</taxon>
        <taxon>Viridiplantae</taxon>
        <taxon>Chlorophyta</taxon>
        <taxon>core chlorophytes</taxon>
        <taxon>Trebouxiophyceae</taxon>
        <taxon>Trebouxiophyceae incertae sedis</taxon>
        <taxon>Coccomyxaceae</taxon>
        <taxon>Coccomyxa</taxon>
    </lineage>
</organism>
<evidence type="ECO:0000313" key="9">
    <source>
        <dbReference type="EMBL" id="KAK9914872.1"/>
    </source>
</evidence>
<keyword evidence="5" id="KW-0049">Antioxidant</keyword>
<evidence type="ECO:0000259" key="8">
    <source>
        <dbReference type="Pfam" id="PF08534"/>
    </source>
</evidence>
<keyword evidence="6" id="KW-0560">Oxidoreductase</keyword>
<dbReference type="EMBL" id="JALJOT010000005">
    <property type="protein sequence ID" value="KAK9914872.1"/>
    <property type="molecule type" value="Genomic_DNA"/>
</dbReference>
<comment type="catalytic activity">
    <reaction evidence="1">
        <text>[glutaredoxin]-dithiol + a hydroperoxide = [glutaredoxin]-disulfide + an alcohol + H2O</text>
        <dbReference type="Rhea" id="RHEA:62624"/>
        <dbReference type="Rhea" id="RHEA-COMP:10729"/>
        <dbReference type="Rhea" id="RHEA-COMP:10730"/>
        <dbReference type="ChEBI" id="CHEBI:15377"/>
        <dbReference type="ChEBI" id="CHEBI:29950"/>
        <dbReference type="ChEBI" id="CHEBI:30879"/>
        <dbReference type="ChEBI" id="CHEBI:35924"/>
        <dbReference type="ChEBI" id="CHEBI:50058"/>
        <dbReference type="EC" id="1.11.1.25"/>
    </reaction>
</comment>
<accession>A0ABR2YSN4</accession>
<comment type="caution">
    <text evidence="9">The sequence shown here is derived from an EMBL/GenBank/DDBJ whole genome shotgun (WGS) entry which is preliminary data.</text>
</comment>
<dbReference type="PANTHER" id="PTHR10430">
    <property type="entry name" value="PEROXIREDOXIN"/>
    <property type="match status" value="1"/>
</dbReference>
<name>A0ABR2YSN4_9CHLO</name>
<keyword evidence="10" id="KW-1185">Reference proteome</keyword>
<dbReference type="Proteomes" id="UP001491310">
    <property type="component" value="Unassembled WGS sequence"/>
</dbReference>
<dbReference type="InterPro" id="IPR036249">
    <property type="entry name" value="Thioredoxin-like_sf"/>
</dbReference>
<proteinExistence type="inferred from homology"/>
<protein>
    <recommendedName>
        <fullName evidence="3">glutaredoxin-dependent peroxiredoxin</fullName>
        <ecNumber evidence="3">1.11.1.25</ecNumber>
    </recommendedName>
    <alternativeName>
        <fullName evidence="7">Glutaredoxin-dependent peroxiredoxin</fullName>
    </alternativeName>
</protein>
<sequence>MRRATGLLRLIPSVSARDLTLRGDIKVSTTEGAQRLSTLLKGHVSAIFGLPDLGSVCADHVASFIHSADALKAAGVAKILCVSVNKPSVVDQWLKEKGADKIVQGVADDTGALTRMLGVNVSDPERPQLRCQRFAAIVDDGILIKMRVEDSPGDLNASKADTIIGILDDMKALKAAA</sequence>
<evidence type="ECO:0000256" key="5">
    <source>
        <dbReference type="ARBA" id="ARBA00022862"/>
    </source>
</evidence>
<evidence type="ECO:0000256" key="6">
    <source>
        <dbReference type="ARBA" id="ARBA00023002"/>
    </source>
</evidence>
<evidence type="ECO:0000313" key="10">
    <source>
        <dbReference type="Proteomes" id="UP001491310"/>
    </source>
</evidence>
<dbReference type="SUPFAM" id="SSF52833">
    <property type="entry name" value="Thioredoxin-like"/>
    <property type="match status" value="1"/>
</dbReference>
<gene>
    <name evidence="9" type="ORF">WJX75_001647</name>
</gene>
<dbReference type="Pfam" id="PF08534">
    <property type="entry name" value="Redoxin"/>
    <property type="match status" value="1"/>
</dbReference>
<dbReference type="PANTHER" id="PTHR10430:SF16">
    <property type="entry name" value="PEROXIREDOXIN-5, MITOCHONDRIAL"/>
    <property type="match status" value="1"/>
</dbReference>
<comment type="similarity">
    <text evidence="2">Belongs to the peroxiredoxin family. Prx5 subfamily.</text>
</comment>
<dbReference type="InterPro" id="IPR013740">
    <property type="entry name" value="Redoxin"/>
</dbReference>
<evidence type="ECO:0000256" key="2">
    <source>
        <dbReference type="ARBA" id="ARBA00010505"/>
    </source>
</evidence>
<reference evidence="9 10" key="1">
    <citation type="journal article" date="2024" name="Nat. Commun.">
        <title>Phylogenomics reveals the evolutionary origins of lichenization in chlorophyte algae.</title>
        <authorList>
            <person name="Puginier C."/>
            <person name="Libourel C."/>
            <person name="Otte J."/>
            <person name="Skaloud P."/>
            <person name="Haon M."/>
            <person name="Grisel S."/>
            <person name="Petersen M."/>
            <person name="Berrin J.G."/>
            <person name="Delaux P.M."/>
            <person name="Dal Grande F."/>
            <person name="Keller J."/>
        </authorList>
    </citation>
    <scope>NUCLEOTIDE SEQUENCE [LARGE SCALE GENOMIC DNA]</scope>
    <source>
        <strain evidence="9 10">SAG 216-7</strain>
    </source>
</reference>
<evidence type="ECO:0000256" key="7">
    <source>
        <dbReference type="ARBA" id="ARBA00031688"/>
    </source>
</evidence>
<dbReference type="EC" id="1.11.1.25" evidence="3"/>
<evidence type="ECO:0000256" key="4">
    <source>
        <dbReference type="ARBA" id="ARBA00022559"/>
    </source>
</evidence>
<keyword evidence="4" id="KW-0575">Peroxidase</keyword>
<feature type="domain" description="Redoxin" evidence="8">
    <location>
        <begin position="27"/>
        <end position="164"/>
    </location>
</feature>
<evidence type="ECO:0000256" key="1">
    <source>
        <dbReference type="ARBA" id="ARBA00001711"/>
    </source>
</evidence>
<dbReference type="InterPro" id="IPR037944">
    <property type="entry name" value="PRX5-like"/>
</dbReference>